<dbReference type="NCBIfam" id="TIGR01536">
    <property type="entry name" value="asn_synth_AEB"/>
    <property type="match status" value="1"/>
</dbReference>
<keyword evidence="4" id="KW-0547">Nucleotide-binding</keyword>
<dbReference type="Gene3D" id="3.40.50.620">
    <property type="entry name" value="HUPs"/>
    <property type="match status" value="1"/>
</dbReference>
<evidence type="ECO:0000313" key="10">
    <source>
        <dbReference type="EMBL" id="MDR7074214.1"/>
    </source>
</evidence>
<evidence type="ECO:0000256" key="1">
    <source>
        <dbReference type="ARBA" id="ARBA00005187"/>
    </source>
</evidence>
<keyword evidence="10" id="KW-0436">Ligase</keyword>
<evidence type="ECO:0000256" key="7">
    <source>
        <dbReference type="ARBA" id="ARBA00022962"/>
    </source>
</evidence>
<comment type="catalytic activity">
    <reaction evidence="8">
        <text>L-aspartate + L-glutamine + ATP + H2O = L-asparagine + L-glutamate + AMP + diphosphate + H(+)</text>
        <dbReference type="Rhea" id="RHEA:12228"/>
        <dbReference type="ChEBI" id="CHEBI:15377"/>
        <dbReference type="ChEBI" id="CHEBI:15378"/>
        <dbReference type="ChEBI" id="CHEBI:29985"/>
        <dbReference type="ChEBI" id="CHEBI:29991"/>
        <dbReference type="ChEBI" id="CHEBI:30616"/>
        <dbReference type="ChEBI" id="CHEBI:33019"/>
        <dbReference type="ChEBI" id="CHEBI:58048"/>
        <dbReference type="ChEBI" id="CHEBI:58359"/>
        <dbReference type="ChEBI" id="CHEBI:456215"/>
        <dbReference type="EC" id="6.3.5.4"/>
    </reaction>
</comment>
<dbReference type="EC" id="6.3.5.4" evidence="3"/>
<dbReference type="Pfam" id="PF00733">
    <property type="entry name" value="Asn_synthase"/>
    <property type="match status" value="1"/>
</dbReference>
<dbReference type="InterPro" id="IPR017932">
    <property type="entry name" value="GATase_2_dom"/>
</dbReference>
<dbReference type="PANTHER" id="PTHR43284:SF1">
    <property type="entry name" value="ASPARAGINE SYNTHETASE"/>
    <property type="match status" value="1"/>
</dbReference>
<evidence type="ECO:0000256" key="6">
    <source>
        <dbReference type="ARBA" id="ARBA00022888"/>
    </source>
</evidence>
<dbReference type="InterPro" id="IPR051786">
    <property type="entry name" value="ASN_synthetase/amidase"/>
</dbReference>
<comment type="caution">
    <text evidence="10">The sequence shown here is derived from an EMBL/GenBank/DDBJ whole genome shotgun (WGS) entry which is preliminary data.</text>
</comment>
<protein>
    <recommendedName>
        <fullName evidence="3">asparagine synthase (glutamine-hydrolyzing)</fullName>
        <ecNumber evidence="3">6.3.5.4</ecNumber>
    </recommendedName>
</protein>
<organism evidence="10 11">
    <name type="scientific">Fictibacillus barbaricus</name>
    <dbReference type="NCBI Taxonomy" id="182136"/>
    <lineage>
        <taxon>Bacteria</taxon>
        <taxon>Bacillati</taxon>
        <taxon>Bacillota</taxon>
        <taxon>Bacilli</taxon>
        <taxon>Bacillales</taxon>
        <taxon>Fictibacillaceae</taxon>
        <taxon>Fictibacillus</taxon>
    </lineage>
</organism>
<dbReference type="Proteomes" id="UP001258181">
    <property type="component" value="Unassembled WGS sequence"/>
</dbReference>
<dbReference type="PROSITE" id="PS51278">
    <property type="entry name" value="GATASE_TYPE_2"/>
    <property type="match status" value="1"/>
</dbReference>
<dbReference type="EMBL" id="JAVDWA010000006">
    <property type="protein sequence ID" value="MDR7074214.1"/>
    <property type="molecule type" value="Genomic_DNA"/>
</dbReference>
<proteinExistence type="inferred from homology"/>
<evidence type="ECO:0000256" key="3">
    <source>
        <dbReference type="ARBA" id="ARBA00012737"/>
    </source>
</evidence>
<dbReference type="InterPro" id="IPR029055">
    <property type="entry name" value="Ntn_hydrolases_N"/>
</dbReference>
<dbReference type="InterPro" id="IPR033738">
    <property type="entry name" value="AsnB_N"/>
</dbReference>
<dbReference type="InterPro" id="IPR001962">
    <property type="entry name" value="Asn_synthase"/>
</dbReference>
<evidence type="ECO:0000256" key="4">
    <source>
        <dbReference type="ARBA" id="ARBA00022741"/>
    </source>
</evidence>
<evidence type="ECO:0000256" key="2">
    <source>
        <dbReference type="ARBA" id="ARBA00005752"/>
    </source>
</evidence>
<evidence type="ECO:0000259" key="9">
    <source>
        <dbReference type="PROSITE" id="PS51278"/>
    </source>
</evidence>
<dbReference type="PANTHER" id="PTHR43284">
    <property type="entry name" value="ASPARAGINE SYNTHETASE (GLUTAMINE-HYDROLYZING)"/>
    <property type="match status" value="1"/>
</dbReference>
<dbReference type="InterPro" id="IPR014729">
    <property type="entry name" value="Rossmann-like_a/b/a_fold"/>
</dbReference>
<dbReference type="SUPFAM" id="SSF52402">
    <property type="entry name" value="Adenine nucleotide alpha hydrolases-like"/>
    <property type="match status" value="1"/>
</dbReference>
<evidence type="ECO:0000256" key="5">
    <source>
        <dbReference type="ARBA" id="ARBA00022840"/>
    </source>
</evidence>
<comment type="pathway">
    <text evidence="1">Amino-acid biosynthesis; L-asparagine biosynthesis; L-asparagine from L-aspartate (L-Gln route): step 1/1.</text>
</comment>
<dbReference type="InterPro" id="IPR006426">
    <property type="entry name" value="Asn_synth_AEB"/>
</dbReference>
<feature type="domain" description="Glutamine amidotransferase type-2" evidence="9">
    <location>
        <begin position="2"/>
        <end position="213"/>
    </location>
</feature>
<sequence>MCRIFGYIGPEKVADCVLREVSNLQLAGGPDQQSFKHGTGWAIGNNRLSIVDLDNGEQPYELGEHISVVFNGEIYNHEALRGELEQKGYAFDDHCDGSILPAMYFEYGKDFVRYLDGMFAIAVVDTRNESHTLLLATDPIGIKSLYYYWDETKRAFYFSSELPSLLGFENIPKNLWLQGIDSYLTTKAIFGERTMFEGIYTIPASSLLEIRPGTCPEISKWKTYLTATKPIEGFEASSQSLLSYLTNEVNELLKADVPISTLNSGGLDSSLITAIASKHKKGIHSFNIAYEGDWPFDEKAFAREVAEKNGTIHHQVIIDPKEFQNIIPQVVKQLGQPNADPITLSTYSLFEAINQAGFKVAVSGDGADEMFGGYDRYKEAMSCMGDWIRPYVDSLGAINQSSRESLYSNDYKAYLNEKGRMGKAIEEKLRREKGNRLDTILEFERSYRLPNYHLRRVDHLSMAHSVEVRVPFCQPRIVDFASQLTDDERIKGEQVKRILYRSAEGLLPHSVLHRKKQPFTLPINAMMRPGLPLFTFIQEVLDHDTIRNQNLFNVETIDLLMHQQAHQPSDKTALALWSVMMFQLWSAQFGVSIGSHSAKEEVLI</sequence>
<evidence type="ECO:0000256" key="8">
    <source>
        <dbReference type="ARBA" id="ARBA00048741"/>
    </source>
</evidence>
<gene>
    <name evidence="10" type="ORF">J2X07_003209</name>
</gene>
<keyword evidence="5" id="KW-0067">ATP-binding</keyword>
<name>A0ABU1U3Z4_9BACL</name>
<dbReference type="SUPFAM" id="SSF56235">
    <property type="entry name" value="N-terminal nucleophile aminohydrolases (Ntn hydrolases)"/>
    <property type="match status" value="1"/>
</dbReference>
<dbReference type="CDD" id="cd00712">
    <property type="entry name" value="AsnB"/>
    <property type="match status" value="1"/>
</dbReference>
<dbReference type="Pfam" id="PF13537">
    <property type="entry name" value="GATase_7"/>
    <property type="match status" value="1"/>
</dbReference>
<evidence type="ECO:0000313" key="11">
    <source>
        <dbReference type="Proteomes" id="UP001258181"/>
    </source>
</evidence>
<keyword evidence="11" id="KW-1185">Reference proteome</keyword>
<accession>A0ABU1U3Z4</accession>
<keyword evidence="6" id="KW-0028">Amino-acid biosynthesis</keyword>
<keyword evidence="7" id="KW-0315">Glutamine amidotransferase</keyword>
<dbReference type="RefSeq" id="WP_310260783.1">
    <property type="nucleotide sequence ID" value="NZ_JAVDWA010000006.1"/>
</dbReference>
<keyword evidence="6" id="KW-0061">Asparagine biosynthesis</keyword>
<dbReference type="PIRSF" id="PIRSF001589">
    <property type="entry name" value="Asn_synthetase_glu-h"/>
    <property type="match status" value="1"/>
</dbReference>
<dbReference type="Gene3D" id="3.60.20.10">
    <property type="entry name" value="Glutamine Phosphoribosylpyrophosphate, subunit 1, domain 1"/>
    <property type="match status" value="1"/>
</dbReference>
<dbReference type="CDD" id="cd01991">
    <property type="entry name" value="Asn_synthase_B_C"/>
    <property type="match status" value="1"/>
</dbReference>
<comment type="similarity">
    <text evidence="2">Belongs to the asparagine synthetase family.</text>
</comment>
<reference evidence="10 11" key="1">
    <citation type="submission" date="2023-07" db="EMBL/GenBank/DDBJ databases">
        <title>Sorghum-associated microbial communities from plants grown in Nebraska, USA.</title>
        <authorList>
            <person name="Schachtman D."/>
        </authorList>
    </citation>
    <scope>NUCLEOTIDE SEQUENCE [LARGE SCALE GENOMIC DNA]</scope>
    <source>
        <strain evidence="10 11">BE211</strain>
    </source>
</reference>
<dbReference type="GO" id="GO:0004066">
    <property type="term" value="F:asparagine synthase (glutamine-hydrolyzing) activity"/>
    <property type="evidence" value="ECO:0007669"/>
    <property type="project" value="UniProtKB-EC"/>
</dbReference>